<sequence>MMRLSLCVRIKDYCLMNVLMSVLMTTSNKKYINTACAVKLSLRCNQQTECYTSGSLQFVNSVVSCCVTTSTRTFPTFATSQTALNNLF</sequence>
<dbReference type="Proteomes" id="UP000035680">
    <property type="component" value="Unassembled WGS sequence"/>
</dbReference>
<keyword evidence="1" id="KW-1185">Reference proteome</keyword>
<organism evidence="1 2">
    <name type="scientific">Strongyloides venezuelensis</name>
    <name type="common">Threadworm</name>
    <dbReference type="NCBI Taxonomy" id="75913"/>
    <lineage>
        <taxon>Eukaryota</taxon>
        <taxon>Metazoa</taxon>
        <taxon>Ecdysozoa</taxon>
        <taxon>Nematoda</taxon>
        <taxon>Chromadorea</taxon>
        <taxon>Rhabditida</taxon>
        <taxon>Tylenchina</taxon>
        <taxon>Panagrolaimomorpha</taxon>
        <taxon>Strongyloidoidea</taxon>
        <taxon>Strongyloididae</taxon>
        <taxon>Strongyloides</taxon>
    </lineage>
</organism>
<name>A0A0K0FSB3_STRVS</name>
<dbReference type="WBParaSite" id="SVE_1330600.1">
    <property type="protein sequence ID" value="SVE_1330600.1"/>
    <property type="gene ID" value="SVE_1330600"/>
</dbReference>
<accession>A0A0K0FSB3</accession>
<evidence type="ECO:0000313" key="1">
    <source>
        <dbReference type="Proteomes" id="UP000035680"/>
    </source>
</evidence>
<reference evidence="1" key="1">
    <citation type="submission" date="2014-07" db="EMBL/GenBank/DDBJ databases">
        <authorList>
            <person name="Martin A.A"/>
            <person name="De Silva N."/>
        </authorList>
    </citation>
    <scope>NUCLEOTIDE SEQUENCE</scope>
</reference>
<evidence type="ECO:0000313" key="2">
    <source>
        <dbReference type="WBParaSite" id="SVE_1330600.1"/>
    </source>
</evidence>
<reference evidence="2" key="2">
    <citation type="submission" date="2015-08" db="UniProtKB">
        <authorList>
            <consortium name="WormBaseParasite"/>
        </authorList>
    </citation>
    <scope>IDENTIFICATION</scope>
</reference>
<proteinExistence type="predicted"/>
<protein>
    <submittedName>
        <fullName evidence="2">Secreted protein</fullName>
    </submittedName>
</protein>
<dbReference type="AlphaFoldDB" id="A0A0K0FSB3"/>